<evidence type="ECO:0000313" key="3">
    <source>
        <dbReference type="EMBL" id="SFE12743.1"/>
    </source>
</evidence>
<evidence type="ECO:0000313" key="4">
    <source>
        <dbReference type="Proteomes" id="UP000198716"/>
    </source>
</evidence>
<dbReference type="RefSeq" id="WP_092927602.1">
    <property type="nucleotide sequence ID" value="NZ_FOMZ01000008.1"/>
</dbReference>
<accession>A0A1I1Y3S8</accession>
<dbReference type="AlphaFoldDB" id="A0A1I1Y3S8"/>
<dbReference type="Pfam" id="PF14145">
    <property type="entry name" value="YrhK"/>
    <property type="match status" value="1"/>
</dbReference>
<feature type="domain" description="YrhK" evidence="2">
    <location>
        <begin position="26"/>
        <end position="81"/>
    </location>
</feature>
<dbReference type="InterPro" id="IPR025424">
    <property type="entry name" value="YrhK_domain"/>
</dbReference>
<keyword evidence="1" id="KW-1133">Transmembrane helix</keyword>
<evidence type="ECO:0000259" key="2">
    <source>
        <dbReference type="Pfam" id="PF14145"/>
    </source>
</evidence>
<feature type="transmembrane region" description="Helical" evidence="1">
    <location>
        <begin position="33"/>
        <end position="52"/>
    </location>
</feature>
<keyword evidence="1" id="KW-0472">Membrane</keyword>
<keyword evidence="4" id="KW-1185">Reference proteome</keyword>
<proteinExistence type="predicted"/>
<gene>
    <name evidence="3" type="ORF">SAMN04487819_10871</name>
</gene>
<dbReference type="Proteomes" id="UP000198716">
    <property type="component" value="Unassembled WGS sequence"/>
</dbReference>
<evidence type="ECO:0000256" key="1">
    <source>
        <dbReference type="SAM" id="Phobius"/>
    </source>
</evidence>
<dbReference type="EMBL" id="FOMZ01000008">
    <property type="protein sequence ID" value="SFE12743.1"/>
    <property type="molecule type" value="Genomic_DNA"/>
</dbReference>
<reference evidence="4" key="1">
    <citation type="submission" date="2016-10" db="EMBL/GenBank/DDBJ databases">
        <authorList>
            <person name="Varghese N."/>
            <person name="Submissions S."/>
        </authorList>
    </citation>
    <scope>NUCLEOTIDE SEQUENCE [LARGE SCALE GENOMIC DNA]</scope>
    <source>
        <strain evidence="4">DSM 45004</strain>
    </source>
</reference>
<keyword evidence="1" id="KW-0812">Transmembrane</keyword>
<organism evidence="3 4">
    <name type="scientific">Actinopolyspora alba</name>
    <dbReference type="NCBI Taxonomy" id="673379"/>
    <lineage>
        <taxon>Bacteria</taxon>
        <taxon>Bacillati</taxon>
        <taxon>Actinomycetota</taxon>
        <taxon>Actinomycetes</taxon>
        <taxon>Actinopolysporales</taxon>
        <taxon>Actinopolysporaceae</taxon>
        <taxon>Actinopolyspora</taxon>
        <taxon>Actinopolyspora alba group</taxon>
    </lineage>
</organism>
<protein>
    <submittedName>
        <fullName evidence="3">YrhK-like protein</fullName>
    </submittedName>
</protein>
<name>A0A1I1Y3S8_9ACTN</name>
<sequence length="102" mass="11939">MHHESDPSSSTPLVLRIGHEELLIRKRYEVISITNDILIALWFMVGSILFFWEATTTEGTWLFLIGSIELAIRPAIRLSRRVHLRRLRGRPSRHDNDSEQDF</sequence>